<organism evidence="1">
    <name type="scientific">bioreactor metagenome</name>
    <dbReference type="NCBI Taxonomy" id="1076179"/>
    <lineage>
        <taxon>unclassified sequences</taxon>
        <taxon>metagenomes</taxon>
        <taxon>ecological metagenomes</taxon>
    </lineage>
</organism>
<reference evidence="1" key="1">
    <citation type="submission" date="2019-08" db="EMBL/GenBank/DDBJ databases">
        <authorList>
            <person name="Kucharzyk K."/>
            <person name="Murdoch R.W."/>
            <person name="Higgins S."/>
            <person name="Loffler F."/>
        </authorList>
    </citation>
    <scope>NUCLEOTIDE SEQUENCE</scope>
</reference>
<proteinExistence type="predicted"/>
<evidence type="ECO:0000313" key="1">
    <source>
        <dbReference type="EMBL" id="MPN54359.1"/>
    </source>
</evidence>
<dbReference type="AlphaFoldDB" id="A0A645IVB1"/>
<accession>A0A645IVB1</accession>
<dbReference type="EMBL" id="VSSQ01122505">
    <property type="protein sequence ID" value="MPN54359.1"/>
    <property type="molecule type" value="Genomic_DNA"/>
</dbReference>
<sequence length="126" mass="14655">MAGAVRVLFHEPDLIPAEKVAGKVRDIVRRVYHLRTLIVDVAGKKFQHVARHQSVELRIHFIDHQQSTFFERLDDRTGQSQKLDRTCRFGILETEIFAMELRFPGFIAPCLDDKKGKFRPPIARIF</sequence>
<name>A0A645IVB1_9ZZZZ</name>
<comment type="caution">
    <text evidence="1">The sequence shown here is derived from an EMBL/GenBank/DDBJ whole genome shotgun (WGS) entry which is preliminary data.</text>
</comment>
<gene>
    <name evidence="1" type="ORF">SDC9_202029</name>
</gene>
<protein>
    <submittedName>
        <fullName evidence="1">Uncharacterized protein</fullName>
    </submittedName>
</protein>